<proteinExistence type="predicted"/>
<name>A0ABQ5E4Y1_9ASTR</name>
<keyword evidence="2" id="KW-1185">Reference proteome</keyword>
<reference evidence="1" key="1">
    <citation type="journal article" date="2022" name="Int. J. Mol. Sci.">
        <title>Draft Genome of Tanacetum Coccineum: Genomic Comparison of Closely Related Tanacetum-Family Plants.</title>
        <authorList>
            <person name="Yamashiro T."/>
            <person name="Shiraishi A."/>
            <person name="Nakayama K."/>
            <person name="Satake H."/>
        </authorList>
    </citation>
    <scope>NUCLEOTIDE SEQUENCE</scope>
</reference>
<comment type="caution">
    <text evidence="1">The sequence shown here is derived from an EMBL/GenBank/DDBJ whole genome shotgun (WGS) entry which is preliminary data.</text>
</comment>
<dbReference type="Proteomes" id="UP001151760">
    <property type="component" value="Unassembled WGS sequence"/>
</dbReference>
<evidence type="ECO:0008006" key="3">
    <source>
        <dbReference type="Google" id="ProtNLM"/>
    </source>
</evidence>
<reference evidence="1" key="2">
    <citation type="submission" date="2022-01" db="EMBL/GenBank/DDBJ databases">
        <authorList>
            <person name="Yamashiro T."/>
            <person name="Shiraishi A."/>
            <person name="Satake H."/>
            <person name="Nakayama K."/>
        </authorList>
    </citation>
    <scope>NUCLEOTIDE SEQUENCE</scope>
</reference>
<sequence>MKYTKKPQQTKKNDKDVVDPWVPEEEITLCKAWVDVTENNVEVNARKAKAFWTQVHEYFVNEMNEKKRSYDYCNYKWKNRLCPKVSQLSDVQFREIEVQECCKSGGSKKLRTSKTTSHGTSRLTHIGLDLNDKVADSKDEEVQEVRPIGWDKLKKKASSSAALSKSSVVGDQILVDTRNKEERMEQVRLTQHRELEAKRIAHVRQQFEFERERYREVPVNETFHEQTDDELTEKELKQVEADDQAIQTILLGLPEDIYAI</sequence>
<evidence type="ECO:0000313" key="1">
    <source>
        <dbReference type="EMBL" id="GJT45913.1"/>
    </source>
</evidence>
<organism evidence="1 2">
    <name type="scientific">Tanacetum coccineum</name>
    <dbReference type="NCBI Taxonomy" id="301880"/>
    <lineage>
        <taxon>Eukaryota</taxon>
        <taxon>Viridiplantae</taxon>
        <taxon>Streptophyta</taxon>
        <taxon>Embryophyta</taxon>
        <taxon>Tracheophyta</taxon>
        <taxon>Spermatophyta</taxon>
        <taxon>Magnoliopsida</taxon>
        <taxon>eudicotyledons</taxon>
        <taxon>Gunneridae</taxon>
        <taxon>Pentapetalae</taxon>
        <taxon>asterids</taxon>
        <taxon>campanulids</taxon>
        <taxon>Asterales</taxon>
        <taxon>Asteraceae</taxon>
        <taxon>Asteroideae</taxon>
        <taxon>Anthemideae</taxon>
        <taxon>Anthemidinae</taxon>
        <taxon>Tanacetum</taxon>
    </lineage>
</organism>
<dbReference type="EMBL" id="BQNB010015941">
    <property type="protein sequence ID" value="GJT45913.1"/>
    <property type="molecule type" value="Genomic_DNA"/>
</dbReference>
<accession>A0ABQ5E4Y1</accession>
<evidence type="ECO:0000313" key="2">
    <source>
        <dbReference type="Proteomes" id="UP001151760"/>
    </source>
</evidence>
<gene>
    <name evidence="1" type="ORF">Tco_0954628</name>
</gene>
<protein>
    <recommendedName>
        <fullName evidence="3">Myb-like domain-containing protein</fullName>
    </recommendedName>
</protein>